<comment type="caution">
    <text evidence="9">The sequence shown here is derived from an EMBL/GenBank/DDBJ whole genome shotgun (WGS) entry which is preliminary data.</text>
</comment>
<comment type="subcellular location">
    <subcellularLocation>
        <location evidence="1">Cell membrane</location>
        <topology evidence="1">Multi-pass membrane protein</topology>
    </subcellularLocation>
</comment>
<evidence type="ECO:0000256" key="8">
    <source>
        <dbReference type="SAM" id="Phobius"/>
    </source>
</evidence>
<evidence type="ECO:0000256" key="7">
    <source>
        <dbReference type="ARBA" id="ARBA00023136"/>
    </source>
</evidence>
<dbReference type="InterPro" id="IPR036458">
    <property type="entry name" value="Na:dicarbo_symporter_sf"/>
</dbReference>
<gene>
    <name evidence="9" type="ORF">FCL42_03225</name>
</gene>
<evidence type="ECO:0000256" key="3">
    <source>
        <dbReference type="ARBA" id="ARBA00022475"/>
    </source>
</evidence>
<evidence type="ECO:0000256" key="1">
    <source>
        <dbReference type="ARBA" id="ARBA00004651"/>
    </source>
</evidence>
<keyword evidence="6 8" id="KW-1133">Transmembrane helix</keyword>
<dbReference type="InterPro" id="IPR001991">
    <property type="entry name" value="Na-dicarboxylate_symporter"/>
</dbReference>
<feature type="transmembrane region" description="Helical" evidence="8">
    <location>
        <begin position="105"/>
        <end position="131"/>
    </location>
</feature>
<keyword evidence="4 8" id="KW-0812">Transmembrane</keyword>
<dbReference type="EMBL" id="SWCJ01000002">
    <property type="protein sequence ID" value="TKB57304.1"/>
    <property type="molecule type" value="Genomic_DNA"/>
</dbReference>
<reference evidence="9 10" key="1">
    <citation type="submission" date="2019-04" db="EMBL/GenBank/DDBJ databases">
        <authorList>
            <person name="Hwang J.C."/>
        </authorList>
    </citation>
    <scope>NUCLEOTIDE SEQUENCE [LARGE SCALE GENOMIC DNA]</scope>
    <source>
        <strain evidence="9 10">IMCC35002</strain>
    </source>
</reference>
<keyword evidence="10" id="KW-1185">Reference proteome</keyword>
<feature type="transmembrane region" description="Helical" evidence="8">
    <location>
        <begin position="222"/>
        <end position="243"/>
    </location>
</feature>
<feature type="transmembrane region" description="Helical" evidence="8">
    <location>
        <begin position="386"/>
        <end position="409"/>
    </location>
</feature>
<dbReference type="PROSITE" id="PS00714">
    <property type="entry name" value="NA_DICARBOXYL_SYMP_2"/>
    <property type="match status" value="1"/>
</dbReference>
<dbReference type="Proteomes" id="UP000305675">
    <property type="component" value="Unassembled WGS sequence"/>
</dbReference>
<proteinExistence type="predicted"/>
<feature type="transmembrane region" description="Helical" evidence="8">
    <location>
        <begin position="341"/>
        <end position="366"/>
    </location>
</feature>
<evidence type="ECO:0000313" key="10">
    <source>
        <dbReference type="Proteomes" id="UP000305675"/>
    </source>
</evidence>
<keyword evidence="2" id="KW-0813">Transport</keyword>
<dbReference type="GO" id="GO:0015293">
    <property type="term" value="F:symporter activity"/>
    <property type="evidence" value="ECO:0007669"/>
    <property type="project" value="UniProtKB-KW"/>
</dbReference>
<evidence type="ECO:0000256" key="4">
    <source>
        <dbReference type="ARBA" id="ARBA00022692"/>
    </source>
</evidence>
<feature type="transmembrane region" description="Helical" evidence="8">
    <location>
        <begin position="28"/>
        <end position="46"/>
    </location>
</feature>
<keyword evidence="5" id="KW-0769">Symport</keyword>
<feature type="transmembrane region" description="Helical" evidence="8">
    <location>
        <begin position="72"/>
        <end position="93"/>
    </location>
</feature>
<dbReference type="SUPFAM" id="SSF118215">
    <property type="entry name" value="Proton glutamate symport protein"/>
    <property type="match status" value="1"/>
</dbReference>
<keyword evidence="3" id="KW-1003">Cell membrane</keyword>
<dbReference type="AlphaFoldDB" id="A0A4U1BR55"/>
<organism evidence="9 10">
    <name type="scientific">Ferrimonas aestuarii</name>
    <dbReference type="NCBI Taxonomy" id="2569539"/>
    <lineage>
        <taxon>Bacteria</taxon>
        <taxon>Pseudomonadati</taxon>
        <taxon>Pseudomonadota</taxon>
        <taxon>Gammaproteobacteria</taxon>
        <taxon>Alteromonadales</taxon>
        <taxon>Ferrimonadaceae</taxon>
        <taxon>Ferrimonas</taxon>
    </lineage>
</organism>
<evidence type="ECO:0000256" key="5">
    <source>
        <dbReference type="ARBA" id="ARBA00022847"/>
    </source>
</evidence>
<keyword evidence="7 8" id="KW-0472">Membrane</keyword>
<dbReference type="OrthoDB" id="9766690at2"/>
<dbReference type="RefSeq" id="WP_136861950.1">
    <property type="nucleotide sequence ID" value="NZ_SWCJ01000002.1"/>
</dbReference>
<feature type="transmembrane region" description="Helical" evidence="8">
    <location>
        <begin position="255"/>
        <end position="279"/>
    </location>
</feature>
<dbReference type="GO" id="GO:0006835">
    <property type="term" value="P:dicarboxylic acid transport"/>
    <property type="evidence" value="ECO:0007669"/>
    <property type="project" value="TreeGrafter"/>
</dbReference>
<name>A0A4U1BR55_9GAMM</name>
<protein>
    <submittedName>
        <fullName evidence="9">Dicarboxylate/amino acid:cation symporter</fullName>
    </submittedName>
</protein>
<evidence type="ECO:0000256" key="6">
    <source>
        <dbReference type="ARBA" id="ARBA00022989"/>
    </source>
</evidence>
<evidence type="ECO:0000256" key="2">
    <source>
        <dbReference type="ARBA" id="ARBA00022448"/>
    </source>
</evidence>
<accession>A0A4U1BR55</accession>
<dbReference type="InterPro" id="IPR018107">
    <property type="entry name" value="Na-dicarboxylate_symporter_CS"/>
</dbReference>
<dbReference type="Pfam" id="PF00375">
    <property type="entry name" value="SDF"/>
    <property type="match status" value="1"/>
</dbReference>
<dbReference type="Gene3D" id="1.10.3860.10">
    <property type="entry name" value="Sodium:dicarboxylate symporter"/>
    <property type="match status" value="1"/>
</dbReference>
<feature type="transmembrane region" description="Helical" evidence="8">
    <location>
        <begin position="183"/>
        <end position="202"/>
    </location>
</feature>
<sequence>MSLFNQSVPSRYGNVGVEHLAGLVRRQLWIQILIALVLGVSFGSWLSPEGGQGVSSEVAYTVAEWVKLPGTVFLNMIQMVVIPLVISSIMLGVGGGEDRTKVRSIGLRIVPYFVLTTTLAVSIGIGLALLVQPGGYVDIDSLMAHSDLAKPVTVAVASDISIPQQISSLIPTNVTRAIYEQSMLQLVIFSIFMGLAMASVDAKQVGALRSMVEGVQEISMKVVGWAMLLAPYAVFGLLTDISIRVGLKVLLGMSVYVGTVLLGLFCLYLTYLVLVSLLARRPVGPFAKAARSAQLLAFSTSSSAAVMPLSLQTVQNELKVDEETAKFVIPLGATVNMDGTALYQVIAALFLAQIFAIDLSFTQIILLAVTTVGASIGSPSTPGVGIVILATVLNSVGIPAEGIALILGVDRILDMCRTSVNVTGDLVACTVMQRWTAGSDN</sequence>
<dbReference type="PANTHER" id="PTHR42865">
    <property type="entry name" value="PROTON/GLUTAMATE-ASPARTATE SYMPORTER"/>
    <property type="match status" value="1"/>
</dbReference>
<evidence type="ECO:0000313" key="9">
    <source>
        <dbReference type="EMBL" id="TKB57304.1"/>
    </source>
</evidence>
<dbReference type="PANTHER" id="PTHR42865:SF7">
    <property type="entry name" value="PROTON_GLUTAMATE-ASPARTATE SYMPORTER"/>
    <property type="match status" value="1"/>
</dbReference>
<dbReference type="GO" id="GO:0005886">
    <property type="term" value="C:plasma membrane"/>
    <property type="evidence" value="ECO:0007669"/>
    <property type="project" value="UniProtKB-SubCell"/>
</dbReference>
<dbReference type="PRINTS" id="PR00173">
    <property type="entry name" value="EDTRNSPORT"/>
</dbReference>